<dbReference type="InterPro" id="IPR011078">
    <property type="entry name" value="PyrdxlP_homeostasis"/>
</dbReference>
<dbReference type="InterPro" id="IPR001608">
    <property type="entry name" value="Ala_racemase_N"/>
</dbReference>
<comment type="cofactor">
    <cofactor evidence="3">
        <name>pyridoxal 5'-phosphate</name>
        <dbReference type="ChEBI" id="CHEBI:597326"/>
    </cofactor>
</comment>
<dbReference type="InterPro" id="IPR029066">
    <property type="entry name" value="PLP-binding_barrel"/>
</dbReference>
<dbReference type="FunFam" id="3.20.20.10:FF:000011">
    <property type="entry name" value="Pyridoxal phosphate homeostasis protein"/>
    <property type="match status" value="1"/>
</dbReference>
<dbReference type="EMBL" id="CP019699">
    <property type="protein sequence ID" value="AQS55528.1"/>
    <property type="molecule type" value="Genomic_DNA"/>
</dbReference>
<organism evidence="6 7">
    <name type="scientific">Novibacillus thermophilus</name>
    <dbReference type="NCBI Taxonomy" id="1471761"/>
    <lineage>
        <taxon>Bacteria</taxon>
        <taxon>Bacillati</taxon>
        <taxon>Bacillota</taxon>
        <taxon>Bacilli</taxon>
        <taxon>Bacillales</taxon>
        <taxon>Thermoactinomycetaceae</taxon>
        <taxon>Novibacillus</taxon>
    </lineage>
</organism>
<dbReference type="PANTHER" id="PTHR10146:SF14">
    <property type="entry name" value="PYRIDOXAL PHOSPHATE HOMEOSTASIS PROTEIN"/>
    <property type="match status" value="1"/>
</dbReference>
<evidence type="ECO:0000256" key="2">
    <source>
        <dbReference type="HAMAP-Rule" id="MF_02087"/>
    </source>
</evidence>
<feature type="modified residue" description="N6-(pyridoxal phosphate)lysine" evidence="2 3">
    <location>
        <position position="38"/>
    </location>
</feature>
<evidence type="ECO:0000256" key="1">
    <source>
        <dbReference type="ARBA" id="ARBA00022898"/>
    </source>
</evidence>
<dbReference type="STRING" id="1471761.B0W44_06740"/>
<dbReference type="PIRSF" id="PIRSF004848">
    <property type="entry name" value="YBL036c_PLPDEIII"/>
    <property type="match status" value="1"/>
</dbReference>
<evidence type="ECO:0000256" key="4">
    <source>
        <dbReference type="RuleBase" id="RU004514"/>
    </source>
</evidence>
<dbReference type="RefSeq" id="WP_077719392.1">
    <property type="nucleotide sequence ID" value="NZ_CP019699.1"/>
</dbReference>
<dbReference type="Gene3D" id="3.20.20.10">
    <property type="entry name" value="Alanine racemase"/>
    <property type="match status" value="1"/>
</dbReference>
<feature type="domain" description="Alanine racemase N-terminal" evidence="5">
    <location>
        <begin position="6"/>
        <end position="228"/>
    </location>
</feature>
<evidence type="ECO:0000256" key="3">
    <source>
        <dbReference type="PIRSR" id="PIRSR004848-1"/>
    </source>
</evidence>
<dbReference type="HAMAP" id="MF_02087">
    <property type="entry name" value="PLP_homeostasis"/>
    <property type="match status" value="1"/>
</dbReference>
<dbReference type="Proteomes" id="UP000188603">
    <property type="component" value="Chromosome"/>
</dbReference>
<reference evidence="6 7" key="1">
    <citation type="journal article" date="2015" name="Int. J. Syst. Evol. Microbiol.">
        <title>Novibacillus thermophilus gen. nov., sp. nov., a Gram-staining-negative and moderately thermophilic member of the family Thermoactinomycetaceae.</title>
        <authorList>
            <person name="Yang G."/>
            <person name="Chen J."/>
            <person name="Zhou S."/>
        </authorList>
    </citation>
    <scope>NUCLEOTIDE SEQUENCE [LARGE SCALE GENOMIC DNA]</scope>
    <source>
        <strain evidence="6 7">SG-1</strain>
    </source>
</reference>
<keyword evidence="1 2" id="KW-0663">Pyridoxal phosphate</keyword>
<comment type="function">
    <text evidence="2">Pyridoxal 5'-phosphate (PLP)-binding protein, which is involved in PLP homeostasis.</text>
</comment>
<sequence length="231" mass="25935">MDSQTIARNIERVKATIADACRRSGRRPEDVRLIAVTKYVGIDTTRAVLDLGIEHIGENRVQEAVPKYDKLGSRGTWHFIGHLQSNKVKNVLGRFTYIHSLDRHSLAKEIQKRAAKRAMTVNCLLQVNVSGEKSKFGLAPSELVEFAKEVAEMSNIRIVGLMTMAPFVDNPEEVRPVFRELRSLRDQLYRLELPQVGKLELSMGMSNDYTVAIEEGATMVRLGSVLVGRES</sequence>
<proteinExistence type="inferred from homology"/>
<dbReference type="Pfam" id="PF01168">
    <property type="entry name" value="Ala_racemase_N"/>
    <property type="match status" value="1"/>
</dbReference>
<evidence type="ECO:0000259" key="5">
    <source>
        <dbReference type="Pfam" id="PF01168"/>
    </source>
</evidence>
<dbReference type="SUPFAM" id="SSF51419">
    <property type="entry name" value="PLP-binding barrel"/>
    <property type="match status" value="1"/>
</dbReference>
<evidence type="ECO:0000313" key="6">
    <source>
        <dbReference type="EMBL" id="AQS55528.1"/>
    </source>
</evidence>
<keyword evidence="7" id="KW-1185">Reference proteome</keyword>
<dbReference type="CDD" id="cd00635">
    <property type="entry name" value="PLPDE_III_YBL036c_like"/>
    <property type="match status" value="1"/>
</dbReference>
<protein>
    <recommendedName>
        <fullName evidence="2">Pyridoxal phosphate homeostasis protein</fullName>
        <shortName evidence="2">PLP homeostasis protein</shortName>
    </recommendedName>
</protein>
<dbReference type="KEGG" id="ntr:B0W44_06740"/>
<dbReference type="PANTHER" id="PTHR10146">
    <property type="entry name" value="PROLINE SYNTHETASE CO-TRANSCRIBED BACTERIAL HOMOLOG PROTEIN"/>
    <property type="match status" value="1"/>
</dbReference>
<dbReference type="NCBIfam" id="TIGR00044">
    <property type="entry name" value="YggS family pyridoxal phosphate-dependent enzyme"/>
    <property type="match status" value="1"/>
</dbReference>
<evidence type="ECO:0000313" key="7">
    <source>
        <dbReference type="Proteomes" id="UP000188603"/>
    </source>
</evidence>
<dbReference type="GO" id="GO:0030170">
    <property type="term" value="F:pyridoxal phosphate binding"/>
    <property type="evidence" value="ECO:0007669"/>
    <property type="project" value="UniProtKB-UniRule"/>
</dbReference>
<gene>
    <name evidence="6" type="ORF">B0W44_06740</name>
</gene>
<accession>A0A1U9K677</accession>
<dbReference type="PROSITE" id="PS01211">
    <property type="entry name" value="UPF0001"/>
    <property type="match status" value="1"/>
</dbReference>
<comment type="similarity">
    <text evidence="2 4">Belongs to the pyridoxal phosphate-binding protein YggS/PROSC family.</text>
</comment>
<name>A0A1U9K677_9BACL</name>
<dbReference type="AlphaFoldDB" id="A0A1U9K677"/>